<dbReference type="InterPro" id="IPR027408">
    <property type="entry name" value="PNPase/RNase_PH_dom_sf"/>
</dbReference>
<dbReference type="GO" id="GO:0000176">
    <property type="term" value="C:nuclear exosome (RNase complex)"/>
    <property type="evidence" value="ECO:0007669"/>
    <property type="project" value="UniProtKB-ARBA"/>
</dbReference>
<feature type="domain" description="Exoribonuclease phosphorolytic" evidence="10">
    <location>
        <begin position="48"/>
        <end position="207"/>
    </location>
</feature>
<keyword evidence="5" id="KW-0698">rRNA processing</keyword>
<keyword evidence="11" id="KW-0687">Ribonucleoprotein</keyword>
<dbReference type="EMBL" id="KZ819603">
    <property type="protein sequence ID" value="PWN35327.1"/>
    <property type="molecule type" value="Genomic_DNA"/>
</dbReference>
<dbReference type="InterPro" id="IPR020568">
    <property type="entry name" value="Ribosomal_Su5_D2-typ_SF"/>
</dbReference>
<organism evidence="11 12">
    <name type="scientific">Meira miltonrushii</name>
    <dbReference type="NCBI Taxonomy" id="1280837"/>
    <lineage>
        <taxon>Eukaryota</taxon>
        <taxon>Fungi</taxon>
        <taxon>Dikarya</taxon>
        <taxon>Basidiomycota</taxon>
        <taxon>Ustilaginomycotina</taxon>
        <taxon>Exobasidiomycetes</taxon>
        <taxon>Exobasidiales</taxon>
        <taxon>Brachybasidiaceae</taxon>
        <taxon>Meira</taxon>
    </lineage>
</organism>
<dbReference type="GO" id="GO:0005840">
    <property type="term" value="C:ribosome"/>
    <property type="evidence" value="ECO:0007669"/>
    <property type="project" value="UniProtKB-KW"/>
</dbReference>
<gene>
    <name evidence="11" type="ORF">FA14DRAFT_40232</name>
</gene>
<evidence type="ECO:0000259" key="10">
    <source>
        <dbReference type="Pfam" id="PF01138"/>
    </source>
</evidence>
<evidence type="ECO:0000313" key="12">
    <source>
        <dbReference type="Proteomes" id="UP000245771"/>
    </source>
</evidence>
<evidence type="ECO:0000256" key="6">
    <source>
        <dbReference type="ARBA" id="ARBA00022835"/>
    </source>
</evidence>
<dbReference type="Gene3D" id="3.30.230.70">
    <property type="entry name" value="GHMP Kinase, N-terminal domain"/>
    <property type="match status" value="1"/>
</dbReference>
<evidence type="ECO:0000256" key="9">
    <source>
        <dbReference type="ARBA" id="ARBA00030617"/>
    </source>
</evidence>
<keyword evidence="4" id="KW-0963">Cytoplasm</keyword>
<keyword evidence="6" id="KW-0271">Exosome</keyword>
<dbReference type="Proteomes" id="UP000245771">
    <property type="component" value="Unassembled WGS sequence"/>
</dbReference>
<sequence>MTASTMNAADNSSTALGSTIFARLHPTTYLARFLDNAIRPDGRSFEAFRDVSVGVSTIETAQGSAIVRYGNSTIIAGVKGEFIDISDIQQTADVDEGDEDDMQIDTNKLIGLGPIDKRSLVVGVDLTPMSSAKFKSGPPGEEAQVLASRLMRSFDVCPPFSADSLNIQGTSLRWCLFVDLVCLSYDGNLLDACTLAVNAALNDTKLPNTQSDDHGLVCSSVESETKPLSLLSSPQTFTFGIVEGTHLLSDPNAFESTMISASITITLDTMKLDTEEDMVGVQCSGRCSALITTEEARQAEAKGRKQGAANKLRIQDEELVKICLMRARRHCAQVKQAMQNAQR</sequence>
<dbReference type="PANTHER" id="PTHR11097">
    <property type="entry name" value="EXOSOME COMPLEX EXONUCLEASE RIBOSOMAL RNA PROCESSING PROTEIN"/>
    <property type="match status" value="1"/>
</dbReference>
<dbReference type="InParanoid" id="A0A316VCD6"/>
<evidence type="ECO:0000256" key="8">
    <source>
        <dbReference type="ARBA" id="ARBA00023242"/>
    </source>
</evidence>
<dbReference type="GO" id="GO:0071035">
    <property type="term" value="P:nuclear polyadenylation-dependent rRNA catabolic process"/>
    <property type="evidence" value="ECO:0007669"/>
    <property type="project" value="TreeGrafter"/>
</dbReference>
<name>A0A316VCD6_9BASI</name>
<dbReference type="FunCoup" id="A0A316VCD6">
    <property type="interactions" value="517"/>
</dbReference>
<dbReference type="SUPFAM" id="SSF54211">
    <property type="entry name" value="Ribosomal protein S5 domain 2-like"/>
    <property type="match status" value="1"/>
</dbReference>
<evidence type="ECO:0000256" key="5">
    <source>
        <dbReference type="ARBA" id="ARBA00022552"/>
    </source>
</evidence>
<dbReference type="GO" id="GO:0034476">
    <property type="term" value="P:U5 snRNA 3'-end processing"/>
    <property type="evidence" value="ECO:0007669"/>
    <property type="project" value="TreeGrafter"/>
</dbReference>
<keyword evidence="12" id="KW-1185">Reference proteome</keyword>
<keyword evidence="7" id="KW-0694">RNA-binding</keyword>
<dbReference type="GO" id="GO:0071028">
    <property type="term" value="P:nuclear mRNA surveillance"/>
    <property type="evidence" value="ECO:0007669"/>
    <property type="project" value="TreeGrafter"/>
</dbReference>
<evidence type="ECO:0000256" key="2">
    <source>
        <dbReference type="ARBA" id="ARBA00004604"/>
    </source>
</evidence>
<dbReference type="AlphaFoldDB" id="A0A316VCD6"/>
<keyword evidence="8" id="KW-0539">Nucleus</keyword>
<dbReference type="RefSeq" id="XP_025355629.1">
    <property type="nucleotide sequence ID" value="XM_025502300.1"/>
</dbReference>
<dbReference type="GO" id="GO:0034473">
    <property type="term" value="P:U1 snRNA 3'-end processing"/>
    <property type="evidence" value="ECO:0007669"/>
    <property type="project" value="TreeGrafter"/>
</dbReference>
<proteinExistence type="inferred from homology"/>
<dbReference type="InterPro" id="IPR001247">
    <property type="entry name" value="ExoRNase_PH_dom1"/>
</dbReference>
<dbReference type="PANTHER" id="PTHR11097:SF9">
    <property type="entry name" value="EXOSOME COMPLEX COMPONENT RRP43"/>
    <property type="match status" value="1"/>
</dbReference>
<dbReference type="GO" id="GO:0034475">
    <property type="term" value="P:U4 snRNA 3'-end processing"/>
    <property type="evidence" value="ECO:0007669"/>
    <property type="project" value="TreeGrafter"/>
</dbReference>
<dbReference type="SUPFAM" id="SSF55666">
    <property type="entry name" value="Ribonuclease PH domain 2-like"/>
    <property type="match status" value="1"/>
</dbReference>
<dbReference type="OrthoDB" id="45882at2759"/>
<dbReference type="GO" id="GO:0005730">
    <property type="term" value="C:nucleolus"/>
    <property type="evidence" value="ECO:0007669"/>
    <property type="project" value="UniProtKB-SubCell"/>
</dbReference>
<accession>A0A316VCD6</accession>
<evidence type="ECO:0000256" key="3">
    <source>
        <dbReference type="ARBA" id="ARBA00006678"/>
    </source>
</evidence>
<comment type="subcellular location">
    <subcellularLocation>
        <location evidence="1">Cytoplasm</location>
    </subcellularLocation>
    <subcellularLocation>
        <location evidence="2">Nucleus</location>
        <location evidence="2">Nucleolus</location>
    </subcellularLocation>
</comment>
<dbReference type="GO" id="GO:0016075">
    <property type="term" value="P:rRNA catabolic process"/>
    <property type="evidence" value="ECO:0007669"/>
    <property type="project" value="TreeGrafter"/>
</dbReference>
<dbReference type="GeneID" id="37024081"/>
<dbReference type="GO" id="GO:0035925">
    <property type="term" value="F:mRNA 3'-UTR AU-rich region binding"/>
    <property type="evidence" value="ECO:0007669"/>
    <property type="project" value="TreeGrafter"/>
</dbReference>
<keyword evidence="11" id="KW-0689">Ribosomal protein</keyword>
<reference evidence="11 12" key="1">
    <citation type="journal article" date="2018" name="Mol. Biol. Evol.">
        <title>Broad Genomic Sampling Reveals a Smut Pathogenic Ancestry of the Fungal Clade Ustilaginomycotina.</title>
        <authorList>
            <person name="Kijpornyongpan T."/>
            <person name="Mondo S.J."/>
            <person name="Barry K."/>
            <person name="Sandor L."/>
            <person name="Lee J."/>
            <person name="Lipzen A."/>
            <person name="Pangilinan J."/>
            <person name="LaButti K."/>
            <person name="Hainaut M."/>
            <person name="Henrissat B."/>
            <person name="Grigoriev I.V."/>
            <person name="Spatafora J.W."/>
            <person name="Aime M.C."/>
        </authorList>
    </citation>
    <scope>NUCLEOTIDE SEQUENCE [LARGE SCALE GENOMIC DNA]</scope>
    <source>
        <strain evidence="11 12">MCA 3882</strain>
    </source>
</reference>
<dbReference type="GO" id="GO:0000467">
    <property type="term" value="P:exonucleolytic trimming to generate mature 3'-end of 5.8S rRNA from tricistronic rRNA transcript (SSU-rRNA, 5.8S rRNA, LSU-rRNA)"/>
    <property type="evidence" value="ECO:0007669"/>
    <property type="project" value="TreeGrafter"/>
</dbReference>
<dbReference type="GO" id="GO:0071038">
    <property type="term" value="P:TRAMP-dependent tRNA surveillance pathway"/>
    <property type="evidence" value="ECO:0007669"/>
    <property type="project" value="TreeGrafter"/>
</dbReference>
<dbReference type="InterPro" id="IPR050590">
    <property type="entry name" value="Exosome_comp_Rrp42_subfam"/>
</dbReference>
<evidence type="ECO:0000256" key="4">
    <source>
        <dbReference type="ARBA" id="ARBA00022490"/>
    </source>
</evidence>
<evidence type="ECO:0000256" key="1">
    <source>
        <dbReference type="ARBA" id="ARBA00004496"/>
    </source>
</evidence>
<evidence type="ECO:0000313" key="11">
    <source>
        <dbReference type="EMBL" id="PWN35327.1"/>
    </source>
</evidence>
<dbReference type="Pfam" id="PF01138">
    <property type="entry name" value="RNase_PH"/>
    <property type="match status" value="1"/>
</dbReference>
<comment type="similarity">
    <text evidence="3">Belongs to the RNase PH family.</text>
</comment>
<dbReference type="InterPro" id="IPR036345">
    <property type="entry name" value="ExoRNase_PH_dom2_sf"/>
</dbReference>
<protein>
    <recommendedName>
        <fullName evidence="9">Ribosomal RNA-processing protein 43</fullName>
    </recommendedName>
</protein>
<dbReference type="STRING" id="1280837.A0A316VCD6"/>
<dbReference type="GO" id="GO:0000177">
    <property type="term" value="C:cytoplasmic exosome (RNase complex)"/>
    <property type="evidence" value="ECO:0007669"/>
    <property type="project" value="TreeGrafter"/>
</dbReference>
<evidence type="ECO:0000256" key="7">
    <source>
        <dbReference type="ARBA" id="ARBA00022884"/>
    </source>
</evidence>